<dbReference type="InterPro" id="IPR053147">
    <property type="entry name" value="Hsp_HslJ-like"/>
</dbReference>
<dbReference type="PANTHER" id="PTHR35535">
    <property type="entry name" value="HEAT SHOCK PROTEIN HSLJ"/>
    <property type="match status" value="1"/>
</dbReference>
<dbReference type="InterPro" id="IPR038670">
    <property type="entry name" value="HslJ-like_sf"/>
</dbReference>
<feature type="domain" description="Cyclic nucleotide-binding" evidence="2">
    <location>
        <begin position="156"/>
        <end position="195"/>
    </location>
</feature>
<dbReference type="PROSITE" id="PS51257">
    <property type="entry name" value="PROKAR_LIPOPROTEIN"/>
    <property type="match status" value="1"/>
</dbReference>
<dbReference type="OrthoDB" id="140758at2157"/>
<accession>A0A0E3S725</accession>
<dbReference type="InterPro" id="IPR000595">
    <property type="entry name" value="cNMP-bd_dom"/>
</dbReference>
<dbReference type="Gene3D" id="2.40.128.270">
    <property type="match status" value="1"/>
</dbReference>
<feature type="region of interest" description="Disordered" evidence="1">
    <location>
        <begin position="31"/>
        <end position="66"/>
    </location>
</feature>
<dbReference type="PATRIC" id="fig|1434111.4.peg.1991"/>
<organism evidence="3 4">
    <name type="scientific">Methanosarcina lacustris Z-7289</name>
    <dbReference type="NCBI Taxonomy" id="1434111"/>
    <lineage>
        <taxon>Archaea</taxon>
        <taxon>Methanobacteriati</taxon>
        <taxon>Methanobacteriota</taxon>
        <taxon>Stenosarchaea group</taxon>
        <taxon>Methanomicrobia</taxon>
        <taxon>Methanosarcinales</taxon>
        <taxon>Methanosarcinaceae</taxon>
        <taxon>Methanosarcina</taxon>
    </lineage>
</organism>
<sequence>MKIKTASIGMVLLLTIGVIIAASFSLGCTEQEKTPAEPAENTSVKPAENTPAEPAENTSIEPAETTTQKLEPISAGDVTGIKWQWASFQDSDSPETQVMVPHPENYTLTLFPDGTYHIKADCNSGSGTYTLEGNDLTLGPATITLMACGPESMDGEYLSLLPTVEAAALEDGQLVLYPGNEGDRMFFTNGGKAEQ</sequence>
<dbReference type="EMBL" id="CP009515">
    <property type="protein sequence ID" value="AKB74788.1"/>
    <property type="molecule type" value="Genomic_DNA"/>
</dbReference>
<dbReference type="KEGG" id="mls:MSLAZ_1527"/>
<keyword evidence="4" id="KW-1185">Reference proteome</keyword>
<dbReference type="Pfam" id="PF03724">
    <property type="entry name" value="META"/>
    <property type="match status" value="1"/>
</dbReference>
<dbReference type="GeneID" id="24806282"/>
<feature type="compositionally biased region" description="Polar residues" evidence="1">
    <location>
        <begin position="56"/>
        <end position="66"/>
    </location>
</feature>
<dbReference type="STRING" id="1434111.MSLAZ_1527"/>
<name>A0A0E3S725_9EURY</name>
<proteinExistence type="predicted"/>
<evidence type="ECO:0000313" key="4">
    <source>
        <dbReference type="Proteomes" id="UP000033072"/>
    </source>
</evidence>
<dbReference type="PANTHER" id="PTHR35535:SF2">
    <property type="entry name" value="DUF306 DOMAIN-CONTAINING PROTEIN"/>
    <property type="match status" value="1"/>
</dbReference>
<dbReference type="InterPro" id="IPR005184">
    <property type="entry name" value="DUF306_Meta_HslJ"/>
</dbReference>
<evidence type="ECO:0000313" key="3">
    <source>
        <dbReference type="EMBL" id="AKB74788.1"/>
    </source>
</evidence>
<dbReference type="Proteomes" id="UP000033072">
    <property type="component" value="Chromosome"/>
</dbReference>
<gene>
    <name evidence="3" type="ORF">MSLAZ_1527</name>
</gene>
<dbReference type="AlphaFoldDB" id="A0A0E3S725"/>
<reference evidence="3 4" key="1">
    <citation type="submission" date="2014-07" db="EMBL/GenBank/DDBJ databases">
        <title>Methanogenic archaea and the global carbon cycle.</title>
        <authorList>
            <person name="Henriksen J.R."/>
            <person name="Luke J."/>
            <person name="Reinhart S."/>
            <person name="Benedict M.N."/>
            <person name="Youngblut N.D."/>
            <person name="Metcalf M.E."/>
            <person name="Whitaker R.J."/>
            <person name="Metcalf W.W."/>
        </authorList>
    </citation>
    <scope>NUCLEOTIDE SEQUENCE [LARGE SCALE GENOMIC DNA]</scope>
    <source>
        <strain evidence="3 4">Z-7289</strain>
    </source>
</reference>
<evidence type="ECO:0000259" key="2">
    <source>
        <dbReference type="PROSITE" id="PS50042"/>
    </source>
</evidence>
<evidence type="ECO:0000256" key="1">
    <source>
        <dbReference type="SAM" id="MobiDB-lite"/>
    </source>
</evidence>
<dbReference type="RefSeq" id="WP_048125910.1">
    <property type="nucleotide sequence ID" value="NZ_CP009515.1"/>
</dbReference>
<dbReference type="HOGENOM" id="CLU_1438138_0_0_2"/>
<dbReference type="PROSITE" id="PS50042">
    <property type="entry name" value="CNMP_BINDING_3"/>
    <property type="match status" value="1"/>
</dbReference>
<protein>
    <recommendedName>
        <fullName evidence="2">Cyclic nucleotide-binding domain-containing protein</fullName>
    </recommendedName>
</protein>